<name>A0A0E9TBC0_ANGAN</name>
<sequence>MSLLVKLQFI</sequence>
<dbReference type="EMBL" id="GBXM01057583">
    <property type="protein sequence ID" value="JAH50994.1"/>
    <property type="molecule type" value="Transcribed_RNA"/>
</dbReference>
<reference evidence="1" key="2">
    <citation type="journal article" date="2015" name="Fish Shellfish Immunol.">
        <title>Early steps in the European eel (Anguilla anguilla)-Vibrio vulnificus interaction in the gills: Role of the RtxA13 toxin.</title>
        <authorList>
            <person name="Callol A."/>
            <person name="Pajuelo D."/>
            <person name="Ebbesson L."/>
            <person name="Teles M."/>
            <person name="MacKenzie S."/>
            <person name="Amaro C."/>
        </authorList>
    </citation>
    <scope>NUCLEOTIDE SEQUENCE</scope>
</reference>
<protein>
    <submittedName>
        <fullName evidence="1">Uncharacterized protein</fullName>
    </submittedName>
</protein>
<accession>A0A0E9TBC0</accession>
<organism evidence="1">
    <name type="scientific">Anguilla anguilla</name>
    <name type="common">European freshwater eel</name>
    <name type="synonym">Muraena anguilla</name>
    <dbReference type="NCBI Taxonomy" id="7936"/>
    <lineage>
        <taxon>Eukaryota</taxon>
        <taxon>Metazoa</taxon>
        <taxon>Chordata</taxon>
        <taxon>Craniata</taxon>
        <taxon>Vertebrata</taxon>
        <taxon>Euteleostomi</taxon>
        <taxon>Actinopterygii</taxon>
        <taxon>Neopterygii</taxon>
        <taxon>Teleostei</taxon>
        <taxon>Anguilliformes</taxon>
        <taxon>Anguillidae</taxon>
        <taxon>Anguilla</taxon>
    </lineage>
</organism>
<reference evidence="1" key="1">
    <citation type="submission" date="2014-11" db="EMBL/GenBank/DDBJ databases">
        <authorList>
            <person name="Amaro Gonzalez C."/>
        </authorList>
    </citation>
    <scope>NUCLEOTIDE SEQUENCE</scope>
</reference>
<evidence type="ECO:0000313" key="1">
    <source>
        <dbReference type="EMBL" id="JAH50994.1"/>
    </source>
</evidence>
<proteinExistence type="predicted"/>